<evidence type="ECO:0000256" key="1">
    <source>
        <dbReference type="SAM" id="MobiDB-lite"/>
    </source>
</evidence>
<feature type="region of interest" description="Disordered" evidence="1">
    <location>
        <begin position="44"/>
        <end position="67"/>
    </location>
</feature>
<dbReference type="InterPro" id="IPR002625">
    <property type="entry name" value="Smr_dom"/>
</dbReference>
<dbReference type="PROSITE" id="PS50828">
    <property type="entry name" value="SMR"/>
    <property type="match status" value="1"/>
</dbReference>
<dbReference type="AlphaFoldDB" id="A0A1U9LCY8"/>
<dbReference type="EMBL" id="CP014687">
    <property type="protein sequence ID" value="AQT04301.1"/>
    <property type="molecule type" value="Genomic_DNA"/>
</dbReference>
<dbReference type="PANTHER" id="PTHR35562:SF2">
    <property type="entry name" value="DNA ENDONUCLEASE SMRA-RELATED"/>
    <property type="match status" value="1"/>
</dbReference>
<dbReference type="InterPro" id="IPR036063">
    <property type="entry name" value="Smr_dom_sf"/>
</dbReference>
<feature type="domain" description="Smr" evidence="2">
    <location>
        <begin position="125"/>
        <end position="205"/>
    </location>
</feature>
<protein>
    <submittedName>
        <fullName evidence="3">Methionine ABC transporter substrate-binding protein</fullName>
    </submittedName>
</protein>
<evidence type="ECO:0000313" key="4">
    <source>
        <dbReference type="Proteomes" id="UP000189055"/>
    </source>
</evidence>
<evidence type="ECO:0000259" key="2">
    <source>
        <dbReference type="PROSITE" id="PS50828"/>
    </source>
</evidence>
<dbReference type="PANTHER" id="PTHR35562">
    <property type="entry name" value="DNA ENDONUCLEASE SMRA-RELATED"/>
    <property type="match status" value="1"/>
</dbReference>
<organism evidence="3 4">
    <name type="scientific">Acetobacter persici</name>
    <dbReference type="NCBI Taxonomy" id="1076596"/>
    <lineage>
        <taxon>Bacteria</taxon>
        <taxon>Pseudomonadati</taxon>
        <taxon>Pseudomonadota</taxon>
        <taxon>Alphaproteobacteria</taxon>
        <taxon>Acetobacterales</taxon>
        <taxon>Acetobacteraceae</taxon>
        <taxon>Acetobacter</taxon>
    </lineage>
</organism>
<gene>
    <name evidence="3" type="ORF">A0U91_04050</name>
</gene>
<dbReference type="SMART" id="SM00463">
    <property type="entry name" value="SMR"/>
    <property type="match status" value="1"/>
</dbReference>
<proteinExistence type="predicted"/>
<accession>A0A1U9LCY8</accession>
<evidence type="ECO:0000313" key="3">
    <source>
        <dbReference type="EMBL" id="AQT04301.1"/>
    </source>
</evidence>
<dbReference type="Pfam" id="PF01713">
    <property type="entry name" value="Smr"/>
    <property type="match status" value="1"/>
</dbReference>
<sequence length="208" mass="23800">MSVVRRRHLREEEKTLWSMVVRDVAPLHVPHRALSAARAAEEEAAAEADDARGKRLAPAAQKKQPRHKRRLLTVEMPLFVPAAVPPVRVQRVMQPVEEIGRRAPGVDTYSWRTFTDGRMKVERRLDLHGMVAEDAFRRLMEFMDVAYRSGLRCVEVVTGLGTGQEGGILRRELPHWLGRADMRHRILGVTYPHAGNKGSVRILLRRRR</sequence>
<dbReference type="KEGG" id="aper:A0U91_04050"/>
<dbReference type="SUPFAM" id="SSF160443">
    <property type="entry name" value="SMR domain-like"/>
    <property type="match status" value="1"/>
</dbReference>
<dbReference type="Gene3D" id="3.30.1370.110">
    <property type="match status" value="1"/>
</dbReference>
<dbReference type="RefSeq" id="WP_077930184.1">
    <property type="nucleotide sequence ID" value="NZ_CP014687.1"/>
</dbReference>
<dbReference type="STRING" id="1076596.A0U91_04050"/>
<reference evidence="3 4" key="1">
    <citation type="submission" date="2016-03" db="EMBL/GenBank/DDBJ databases">
        <title>Acetic acid bacteria sequencing.</title>
        <authorList>
            <person name="Brandt J."/>
            <person name="Jakob F."/>
            <person name="Vogel R.F."/>
        </authorList>
    </citation>
    <scope>NUCLEOTIDE SEQUENCE [LARGE SCALE GENOMIC DNA]</scope>
    <source>
        <strain evidence="3 4">TMW2.1084</strain>
    </source>
</reference>
<name>A0A1U9LCY8_9PROT</name>
<dbReference type="Proteomes" id="UP000189055">
    <property type="component" value="Chromosome"/>
</dbReference>